<dbReference type="InterPro" id="IPR025991">
    <property type="entry name" value="Chemoreceptor_zinc-bind_dom"/>
</dbReference>
<evidence type="ECO:0000256" key="1">
    <source>
        <dbReference type="ARBA" id="ARBA00001946"/>
    </source>
</evidence>
<dbReference type="EC" id="2.7.7.65" evidence="2"/>
<dbReference type="InterPro" id="IPR043128">
    <property type="entry name" value="Rev_trsase/Diguanyl_cyclase"/>
</dbReference>
<dbReference type="Gene3D" id="1.20.120.30">
    <property type="entry name" value="Aspartate receptor, ligand-binding domain"/>
    <property type="match status" value="1"/>
</dbReference>
<name>A0A1Z4VNZ1_9GAMM</name>
<dbReference type="EMBL" id="AP018052">
    <property type="protein sequence ID" value="BAZ93142.1"/>
    <property type="molecule type" value="Genomic_DNA"/>
</dbReference>
<protein>
    <recommendedName>
        <fullName evidence="2">diguanylate cyclase</fullName>
        <ecNumber evidence="2">2.7.7.65</ecNumber>
    </recommendedName>
</protein>
<sequence length="302" mass="34431">MDRSLALILDEDETQRVINTLERADRNHQLWLRRLHSGLITGRPAFTDDILDPAAHQRCKFGLWYYHEAAGVIREHPHFTAIESLHRRMHDQGRLLAGKAQEGRAIREDEYAHFMDLQKGLCERLVGLREELQVLRYSFDALTGTLNRQACELLLNQEFARVSREQETCCLSLVDIDHFKSINDSYGHMVGDQVIKTLSGLLREQLRPYDTICRYGGEEFLISLPNTDLAQAEEILERLRREIAGREIGFEAGDIRVTVSCGLARLDTRVPLAETVRRADEALYAAKAAGRNCIRVAAETCC</sequence>
<dbReference type="InterPro" id="IPR029787">
    <property type="entry name" value="Nucleotide_cyclase"/>
</dbReference>
<evidence type="ECO:0000256" key="2">
    <source>
        <dbReference type="ARBA" id="ARBA00012528"/>
    </source>
</evidence>
<comment type="catalytic activity">
    <reaction evidence="3">
        <text>2 GTP = 3',3'-c-di-GMP + 2 diphosphate</text>
        <dbReference type="Rhea" id="RHEA:24898"/>
        <dbReference type="ChEBI" id="CHEBI:33019"/>
        <dbReference type="ChEBI" id="CHEBI:37565"/>
        <dbReference type="ChEBI" id="CHEBI:58805"/>
        <dbReference type="EC" id="2.7.7.65"/>
    </reaction>
</comment>
<dbReference type="NCBIfam" id="TIGR00254">
    <property type="entry name" value="GGDEF"/>
    <property type="match status" value="1"/>
</dbReference>
<dbReference type="PROSITE" id="PS50887">
    <property type="entry name" value="GGDEF"/>
    <property type="match status" value="1"/>
</dbReference>
<dbReference type="FunFam" id="3.30.70.270:FF:000001">
    <property type="entry name" value="Diguanylate cyclase domain protein"/>
    <property type="match status" value="1"/>
</dbReference>
<organism evidence="5 6">
    <name type="scientific">Thiohalobacter thiocyanaticus</name>
    <dbReference type="NCBI Taxonomy" id="585455"/>
    <lineage>
        <taxon>Bacteria</taxon>
        <taxon>Pseudomonadati</taxon>
        <taxon>Pseudomonadota</taxon>
        <taxon>Gammaproteobacteria</taxon>
        <taxon>Thiohalobacterales</taxon>
        <taxon>Thiohalobacteraceae</taxon>
        <taxon>Thiohalobacter</taxon>
    </lineage>
</organism>
<keyword evidence="6" id="KW-1185">Reference proteome</keyword>
<dbReference type="Pfam" id="PF13682">
    <property type="entry name" value="CZB"/>
    <property type="match status" value="1"/>
</dbReference>
<dbReference type="NCBIfam" id="NF007380">
    <property type="entry name" value="PRK09894.1"/>
    <property type="match status" value="1"/>
</dbReference>
<reference evidence="5 6" key="1">
    <citation type="submission" date="2017-05" db="EMBL/GenBank/DDBJ databases">
        <title>Thiocyanate degradation by Thiohalobacter thiocyanaticus FOKN1.</title>
        <authorList>
            <person name="Oshiki M."/>
            <person name="Fukushima T."/>
            <person name="Kawano S."/>
            <person name="Nakagawa J."/>
        </authorList>
    </citation>
    <scope>NUCLEOTIDE SEQUENCE [LARGE SCALE GENOMIC DNA]</scope>
    <source>
        <strain evidence="5 6">FOKN1</strain>
    </source>
</reference>
<dbReference type="Gene3D" id="3.30.70.270">
    <property type="match status" value="1"/>
</dbReference>
<accession>A0A1Z4VNZ1</accession>
<dbReference type="GO" id="GO:1902201">
    <property type="term" value="P:negative regulation of bacterial-type flagellum-dependent cell motility"/>
    <property type="evidence" value="ECO:0007669"/>
    <property type="project" value="TreeGrafter"/>
</dbReference>
<dbReference type="Proteomes" id="UP000218765">
    <property type="component" value="Chromosome"/>
</dbReference>
<dbReference type="CDD" id="cd01949">
    <property type="entry name" value="GGDEF"/>
    <property type="match status" value="1"/>
</dbReference>
<feature type="domain" description="GGDEF" evidence="4">
    <location>
        <begin position="167"/>
        <end position="299"/>
    </location>
</feature>
<evidence type="ECO:0000256" key="3">
    <source>
        <dbReference type="ARBA" id="ARBA00034247"/>
    </source>
</evidence>
<dbReference type="Pfam" id="PF00990">
    <property type="entry name" value="GGDEF"/>
    <property type="match status" value="1"/>
</dbReference>
<dbReference type="GO" id="GO:0005886">
    <property type="term" value="C:plasma membrane"/>
    <property type="evidence" value="ECO:0007669"/>
    <property type="project" value="TreeGrafter"/>
</dbReference>
<dbReference type="SUPFAM" id="SSF55073">
    <property type="entry name" value="Nucleotide cyclase"/>
    <property type="match status" value="1"/>
</dbReference>
<proteinExistence type="predicted"/>
<dbReference type="GO" id="GO:0052621">
    <property type="term" value="F:diguanylate cyclase activity"/>
    <property type="evidence" value="ECO:0007669"/>
    <property type="project" value="UniProtKB-EC"/>
</dbReference>
<dbReference type="InterPro" id="IPR000160">
    <property type="entry name" value="GGDEF_dom"/>
</dbReference>
<evidence type="ECO:0000259" key="4">
    <source>
        <dbReference type="PROSITE" id="PS50887"/>
    </source>
</evidence>
<evidence type="ECO:0000313" key="5">
    <source>
        <dbReference type="EMBL" id="BAZ93142.1"/>
    </source>
</evidence>
<dbReference type="RefSeq" id="WP_157745310.1">
    <property type="nucleotide sequence ID" value="NZ_AP018052.1"/>
</dbReference>
<dbReference type="PANTHER" id="PTHR45138:SF9">
    <property type="entry name" value="DIGUANYLATE CYCLASE DGCM-RELATED"/>
    <property type="match status" value="1"/>
</dbReference>
<dbReference type="PANTHER" id="PTHR45138">
    <property type="entry name" value="REGULATORY COMPONENTS OF SENSORY TRANSDUCTION SYSTEM"/>
    <property type="match status" value="1"/>
</dbReference>
<gene>
    <name evidence="5" type="ORF">FOKN1_0740</name>
</gene>
<dbReference type="AlphaFoldDB" id="A0A1Z4VNZ1"/>
<dbReference type="GO" id="GO:0043709">
    <property type="term" value="P:cell adhesion involved in single-species biofilm formation"/>
    <property type="evidence" value="ECO:0007669"/>
    <property type="project" value="TreeGrafter"/>
</dbReference>
<dbReference type="SMART" id="SM00267">
    <property type="entry name" value="GGDEF"/>
    <property type="match status" value="1"/>
</dbReference>
<dbReference type="OrthoDB" id="9812260at2"/>
<dbReference type="KEGG" id="ttc:FOKN1_0740"/>
<dbReference type="InterPro" id="IPR050469">
    <property type="entry name" value="Diguanylate_Cyclase"/>
</dbReference>
<comment type="cofactor">
    <cofactor evidence="1">
        <name>Mg(2+)</name>
        <dbReference type="ChEBI" id="CHEBI:18420"/>
    </cofactor>
</comment>
<evidence type="ECO:0000313" key="6">
    <source>
        <dbReference type="Proteomes" id="UP000218765"/>
    </source>
</evidence>